<dbReference type="InterPro" id="IPR036249">
    <property type="entry name" value="Thioredoxin-like_sf"/>
</dbReference>
<dbReference type="AlphaFoldDB" id="A0A1M5F6I1"/>
<accession>A0A1M5F6I1</accession>
<protein>
    <submittedName>
        <fullName evidence="2">Uroporphyrinogen decarboxylase</fullName>
    </submittedName>
</protein>
<dbReference type="SUPFAM" id="SSF51726">
    <property type="entry name" value="UROD/MetE-like"/>
    <property type="match status" value="1"/>
</dbReference>
<keyword evidence="3" id="KW-1185">Reference proteome</keyword>
<dbReference type="InterPro" id="IPR013766">
    <property type="entry name" value="Thioredoxin_domain"/>
</dbReference>
<dbReference type="PANTHER" id="PTHR47099:SF1">
    <property type="entry name" value="METHYLCOBAMIDE:COM METHYLTRANSFERASE MTBA"/>
    <property type="match status" value="1"/>
</dbReference>
<dbReference type="SUPFAM" id="SSF52833">
    <property type="entry name" value="Thioredoxin-like"/>
    <property type="match status" value="1"/>
</dbReference>
<dbReference type="STRING" id="1121256.SAMN02746089_02691"/>
<sequence length="485" mass="54552">MIRKYMIIYLYLTIIDLKESQSYQGELKMNSKKLVLEAIHNKEVERIPWVPFVGCHAARLIGVNAEEYFKSSENIVKGVKKAYEMYNPDGLPALFDLQVEAEAIGCQLKYAETNPPSVATHPLEEGKAIKDLKIPGEKDGRFPIVLEAMRRICEDLGKEIAIYGLVTGPFTLALHLMGTDIFYQMVDEPEKVHELMGFCRDVCINTSRMYMDAGVDVIALVDPMTSQISPVNFREFVSPYATTVFDYVKSREKACSFFVCGNAKNNIEEMCKCKPDNISIDENIPLEYVKEVCQRYGVSFGGNIKLTVTMLFGTPLDNIRDAENCMSIGGKKGYILSPGCDIPYATPVENIQAISSLVHGEVAEFLEYTNVLEGIEVKLPDYVNERQVIIDVITLDSESCAPCQYMMEAVREAAKDFGDKVRYVEHKIKQKESVVCMLQLGVKNIPTIVIDGEIKYVSIIPDVNELKNAIREAVEAKQKRFSEVD</sequence>
<dbReference type="Gene3D" id="3.40.30.10">
    <property type="entry name" value="Glutaredoxin"/>
    <property type="match status" value="1"/>
</dbReference>
<dbReference type="Pfam" id="PF01208">
    <property type="entry name" value="URO-D"/>
    <property type="match status" value="1"/>
</dbReference>
<dbReference type="InterPro" id="IPR012336">
    <property type="entry name" value="Thioredoxin-like_fold"/>
</dbReference>
<dbReference type="CDD" id="cd03465">
    <property type="entry name" value="URO-D_like"/>
    <property type="match status" value="1"/>
</dbReference>
<proteinExistence type="predicted"/>
<evidence type="ECO:0000259" key="1">
    <source>
        <dbReference type="PROSITE" id="PS51352"/>
    </source>
</evidence>
<gene>
    <name evidence="2" type="ORF">SAMN02746089_02691</name>
</gene>
<dbReference type="PANTHER" id="PTHR47099">
    <property type="entry name" value="METHYLCOBAMIDE:COM METHYLTRANSFERASE MTBA"/>
    <property type="match status" value="1"/>
</dbReference>
<dbReference type="Pfam" id="PF13192">
    <property type="entry name" value="Thioredoxin_3"/>
    <property type="match status" value="1"/>
</dbReference>
<dbReference type="InterPro" id="IPR038071">
    <property type="entry name" value="UROD/MetE-like_sf"/>
</dbReference>
<organism evidence="2 3">
    <name type="scientific">Caldanaerobius fijiensis DSM 17918</name>
    <dbReference type="NCBI Taxonomy" id="1121256"/>
    <lineage>
        <taxon>Bacteria</taxon>
        <taxon>Bacillati</taxon>
        <taxon>Bacillota</taxon>
        <taxon>Clostridia</taxon>
        <taxon>Thermoanaerobacterales</taxon>
        <taxon>Thermoanaerobacteraceae</taxon>
        <taxon>Caldanaerobius</taxon>
    </lineage>
</organism>
<dbReference type="Proteomes" id="UP000184088">
    <property type="component" value="Unassembled WGS sequence"/>
</dbReference>
<dbReference type="InterPro" id="IPR052024">
    <property type="entry name" value="Methanogen_methyltrans"/>
</dbReference>
<dbReference type="InterPro" id="IPR000257">
    <property type="entry name" value="Uroporphyrinogen_deCOase"/>
</dbReference>
<dbReference type="GO" id="GO:0004853">
    <property type="term" value="F:uroporphyrinogen decarboxylase activity"/>
    <property type="evidence" value="ECO:0007669"/>
    <property type="project" value="InterPro"/>
</dbReference>
<evidence type="ECO:0000313" key="3">
    <source>
        <dbReference type="Proteomes" id="UP000184088"/>
    </source>
</evidence>
<reference evidence="2 3" key="1">
    <citation type="submission" date="2016-11" db="EMBL/GenBank/DDBJ databases">
        <authorList>
            <person name="Jaros S."/>
            <person name="Januszkiewicz K."/>
            <person name="Wedrychowicz H."/>
        </authorList>
    </citation>
    <scope>NUCLEOTIDE SEQUENCE [LARGE SCALE GENOMIC DNA]</scope>
    <source>
        <strain evidence="2 3">DSM 17918</strain>
    </source>
</reference>
<evidence type="ECO:0000313" key="2">
    <source>
        <dbReference type="EMBL" id="SHF87109.1"/>
    </source>
</evidence>
<dbReference type="EMBL" id="FQVH01000056">
    <property type="protein sequence ID" value="SHF87109.1"/>
    <property type="molecule type" value="Genomic_DNA"/>
</dbReference>
<dbReference type="PROSITE" id="PS51352">
    <property type="entry name" value="THIOREDOXIN_2"/>
    <property type="match status" value="1"/>
</dbReference>
<name>A0A1M5F6I1_9THEO</name>
<dbReference type="GO" id="GO:0006779">
    <property type="term" value="P:porphyrin-containing compound biosynthetic process"/>
    <property type="evidence" value="ECO:0007669"/>
    <property type="project" value="InterPro"/>
</dbReference>
<dbReference type="Gene3D" id="3.20.20.210">
    <property type="match status" value="1"/>
</dbReference>
<feature type="domain" description="Thioredoxin" evidence="1">
    <location>
        <begin position="357"/>
        <end position="475"/>
    </location>
</feature>